<dbReference type="EMBL" id="LN732700">
    <property type="protein sequence ID" value="CEP15918.1"/>
    <property type="molecule type" value="Genomic_DNA"/>
</dbReference>
<accession>A0A0B7NLW4</accession>
<gene>
    <name evidence="1" type="primary">PARPA_10163.1 scaffold 39588</name>
</gene>
<keyword evidence="2" id="KW-1185">Reference proteome</keyword>
<proteinExistence type="predicted"/>
<evidence type="ECO:0000313" key="1">
    <source>
        <dbReference type="EMBL" id="CEP15918.1"/>
    </source>
</evidence>
<reference evidence="1 2" key="1">
    <citation type="submission" date="2014-09" db="EMBL/GenBank/DDBJ databases">
        <authorList>
            <person name="Ellenberger Sabrina"/>
        </authorList>
    </citation>
    <scope>NUCLEOTIDE SEQUENCE [LARGE SCALE GENOMIC DNA]</scope>
    <source>
        <strain evidence="1 2">CBS 412.66</strain>
    </source>
</reference>
<dbReference type="InterPro" id="IPR034444">
    <property type="entry name" value="Nuo17.8"/>
</dbReference>
<dbReference type="AlphaFoldDB" id="A0A0B7NLW4"/>
<protein>
    <submittedName>
        <fullName evidence="1">Uncharacterized protein</fullName>
    </submittedName>
</protein>
<name>A0A0B7NLW4_9FUNG</name>
<evidence type="ECO:0000313" key="2">
    <source>
        <dbReference type="Proteomes" id="UP000054107"/>
    </source>
</evidence>
<dbReference type="OrthoDB" id="2120038at2759"/>
<sequence>MSSRLITKTRLLNQASVRQVIRNYASESKQTTQSFPEESFGGNAWRNGAIAIVAGLIWYRVDQHITHSGDEKHPFTRWIEYRMTSAEQNDAFNQAKLASAEAAAEYKLFVQDAQRAPIYRMRYPEAFERHSPRGYTAGTQVDLTDLKVRSD</sequence>
<dbReference type="Proteomes" id="UP000054107">
    <property type="component" value="Unassembled WGS sequence"/>
</dbReference>
<dbReference type="PANTHER" id="PTHR42100:SF1">
    <property type="entry name" value="OXIDOREDUCTASE 178 KDA SUBUNIT, PUTATIVE (AFU_ORTHOLOGUE AFUA_8G04320)-RELATED"/>
    <property type="match status" value="1"/>
</dbReference>
<dbReference type="STRING" id="35722.A0A0B7NLW4"/>
<organism evidence="1 2">
    <name type="scientific">Parasitella parasitica</name>
    <dbReference type="NCBI Taxonomy" id="35722"/>
    <lineage>
        <taxon>Eukaryota</taxon>
        <taxon>Fungi</taxon>
        <taxon>Fungi incertae sedis</taxon>
        <taxon>Mucoromycota</taxon>
        <taxon>Mucoromycotina</taxon>
        <taxon>Mucoromycetes</taxon>
        <taxon>Mucorales</taxon>
        <taxon>Mucorineae</taxon>
        <taxon>Mucoraceae</taxon>
        <taxon>Parasitella</taxon>
    </lineage>
</organism>
<dbReference type="GO" id="GO:0005739">
    <property type="term" value="C:mitochondrion"/>
    <property type="evidence" value="ECO:0007669"/>
    <property type="project" value="InterPro"/>
</dbReference>
<dbReference type="PANTHER" id="PTHR42100">
    <property type="entry name" value="OXIDOREDUCTASE 178 KDA SUBUNIT, PUTATIVE (AFU_ORTHOLOGUE AFUA_8G04320)-RELATED"/>
    <property type="match status" value="1"/>
</dbReference>